<gene>
    <name evidence="2" type="ORF">BOTBODRAFT_27492</name>
</gene>
<evidence type="ECO:0000313" key="3">
    <source>
        <dbReference type="Proteomes" id="UP000027195"/>
    </source>
</evidence>
<organism evidence="2 3">
    <name type="scientific">Botryobasidium botryosum (strain FD-172 SS1)</name>
    <dbReference type="NCBI Taxonomy" id="930990"/>
    <lineage>
        <taxon>Eukaryota</taxon>
        <taxon>Fungi</taxon>
        <taxon>Dikarya</taxon>
        <taxon>Basidiomycota</taxon>
        <taxon>Agaricomycotina</taxon>
        <taxon>Agaricomycetes</taxon>
        <taxon>Cantharellales</taxon>
        <taxon>Botryobasidiaceae</taxon>
        <taxon>Botryobasidium</taxon>
    </lineage>
</organism>
<protein>
    <submittedName>
        <fullName evidence="2">Uncharacterized protein</fullName>
    </submittedName>
</protein>
<dbReference type="Proteomes" id="UP000027195">
    <property type="component" value="Unassembled WGS sequence"/>
</dbReference>
<sequence>MPHFLVEREDKSITNYDTVTFDWPFDDPPPACPPLCTALEYRREIESIIRTRWNLEAIRGMDAENRMTLQRERERDLDQRALQEKYERLGALLNLVLDMQDRDGDVRGFLMRRDMSIPYSSEIDTYTDMFTQIQDRMAMIKEQMRRRHDMYSEENYPYTYGAKYFGGPSREPSEAPEDFQGGSEQKMDTGA</sequence>
<evidence type="ECO:0000313" key="2">
    <source>
        <dbReference type="EMBL" id="KDQ20070.1"/>
    </source>
</evidence>
<dbReference type="HOGENOM" id="CLU_1421219_0_0_1"/>
<evidence type="ECO:0000256" key="1">
    <source>
        <dbReference type="SAM" id="MobiDB-lite"/>
    </source>
</evidence>
<dbReference type="AlphaFoldDB" id="A0A067MZD2"/>
<dbReference type="EMBL" id="KL198018">
    <property type="protein sequence ID" value="KDQ20070.1"/>
    <property type="molecule type" value="Genomic_DNA"/>
</dbReference>
<keyword evidence="3" id="KW-1185">Reference proteome</keyword>
<feature type="region of interest" description="Disordered" evidence="1">
    <location>
        <begin position="163"/>
        <end position="191"/>
    </location>
</feature>
<proteinExistence type="predicted"/>
<dbReference type="InParanoid" id="A0A067MZD2"/>
<accession>A0A067MZD2</accession>
<name>A0A067MZD2_BOTB1</name>
<reference evidence="3" key="1">
    <citation type="journal article" date="2014" name="Proc. Natl. Acad. Sci. U.S.A.">
        <title>Extensive sampling of basidiomycete genomes demonstrates inadequacy of the white-rot/brown-rot paradigm for wood decay fungi.</title>
        <authorList>
            <person name="Riley R."/>
            <person name="Salamov A.A."/>
            <person name="Brown D.W."/>
            <person name="Nagy L.G."/>
            <person name="Floudas D."/>
            <person name="Held B.W."/>
            <person name="Levasseur A."/>
            <person name="Lombard V."/>
            <person name="Morin E."/>
            <person name="Otillar R."/>
            <person name="Lindquist E.A."/>
            <person name="Sun H."/>
            <person name="LaButti K.M."/>
            <person name="Schmutz J."/>
            <person name="Jabbour D."/>
            <person name="Luo H."/>
            <person name="Baker S.E."/>
            <person name="Pisabarro A.G."/>
            <person name="Walton J.D."/>
            <person name="Blanchette R.A."/>
            <person name="Henrissat B."/>
            <person name="Martin F."/>
            <person name="Cullen D."/>
            <person name="Hibbett D.S."/>
            <person name="Grigoriev I.V."/>
        </authorList>
    </citation>
    <scope>NUCLEOTIDE SEQUENCE [LARGE SCALE GENOMIC DNA]</scope>
    <source>
        <strain evidence="3">FD-172 SS1</strain>
    </source>
</reference>